<feature type="non-terminal residue" evidence="2">
    <location>
        <position position="446"/>
    </location>
</feature>
<evidence type="ECO:0000313" key="2">
    <source>
        <dbReference type="EMBL" id="KAK0636131.1"/>
    </source>
</evidence>
<protein>
    <recommendedName>
        <fullName evidence="4">C2H2-type domain-containing protein</fullName>
    </recommendedName>
</protein>
<sequence>MEETPPEDINGIYNLAVECEDLFADHVSRLNREEQKSGAAIVSELGQRFAIWASFLGVFADPKISLDRRLRHHADIQDQVLRLLDIMQQNLLFLYEPNRSPEAMKLDSNSGRISYLALEAITGAIKRLNQLGIAIRRSPVARHSAKAKILAEKFNLTTFAEIANHIIKALYPGAGEDLMEHLARSMIDTYVRYLERKSRHEKLQLRRPQPVIRSSLLAIIEEPTTQMETEGTIGVEVQMPQHSVPLKPTIHHHHPPSRPSQTFAQSEPTSFNSHEVNKRLRRMVKPSIKSKTKSILTNQANYPRMAKGSMSCEWCFSPLQIDTLEGTEWNQHINEDHLPYVCVSDKCGEPLIRFASSTEWFQHMLTVHGRNWNREVYAPSTWKCPLCNDDDTTFIRPIDLAVHIEGFHQNVFTEHQSQAIVRQSRFRSPRARDICPLCCFSMDQND</sequence>
<evidence type="ECO:0000256" key="1">
    <source>
        <dbReference type="SAM" id="MobiDB-lite"/>
    </source>
</evidence>
<dbReference type="AlphaFoldDB" id="A0AA39XM51"/>
<evidence type="ECO:0008006" key="4">
    <source>
        <dbReference type="Google" id="ProtNLM"/>
    </source>
</evidence>
<reference evidence="2" key="1">
    <citation type="submission" date="2023-06" db="EMBL/GenBank/DDBJ databases">
        <title>Genome-scale phylogeny and comparative genomics of the fungal order Sordariales.</title>
        <authorList>
            <consortium name="Lawrence Berkeley National Laboratory"/>
            <person name="Hensen N."/>
            <person name="Bonometti L."/>
            <person name="Westerberg I."/>
            <person name="Brannstrom I.O."/>
            <person name="Guillou S."/>
            <person name="Cros-Aarteil S."/>
            <person name="Calhoun S."/>
            <person name="Haridas S."/>
            <person name="Kuo A."/>
            <person name="Mondo S."/>
            <person name="Pangilinan J."/>
            <person name="Riley R."/>
            <person name="LaButti K."/>
            <person name="Andreopoulos B."/>
            <person name="Lipzen A."/>
            <person name="Chen C."/>
            <person name="Yanf M."/>
            <person name="Daum C."/>
            <person name="Ng V."/>
            <person name="Clum A."/>
            <person name="Steindorff A."/>
            <person name="Ohm R."/>
            <person name="Martin F."/>
            <person name="Silar P."/>
            <person name="Natvig D."/>
            <person name="Lalanne C."/>
            <person name="Gautier V."/>
            <person name="Ament-velasquez S.L."/>
            <person name="Kruys A."/>
            <person name="Hutchinson M.I."/>
            <person name="Powell A.J."/>
            <person name="Barry K."/>
            <person name="Miller A.N."/>
            <person name="Grigoriev I.V."/>
            <person name="Debuchy R."/>
            <person name="Gladieux P."/>
            <person name="Thoren M.H."/>
            <person name="Johannesson H."/>
        </authorList>
    </citation>
    <scope>NUCLEOTIDE SEQUENCE</scope>
    <source>
        <strain evidence="2">SMH3391-2</strain>
    </source>
</reference>
<dbReference type="Proteomes" id="UP001174934">
    <property type="component" value="Unassembled WGS sequence"/>
</dbReference>
<proteinExistence type="predicted"/>
<feature type="region of interest" description="Disordered" evidence="1">
    <location>
        <begin position="249"/>
        <end position="272"/>
    </location>
</feature>
<accession>A0AA39XM51</accession>
<evidence type="ECO:0000313" key="3">
    <source>
        <dbReference type="Proteomes" id="UP001174934"/>
    </source>
</evidence>
<dbReference type="EMBL" id="JAULSR010000001">
    <property type="protein sequence ID" value="KAK0636131.1"/>
    <property type="molecule type" value="Genomic_DNA"/>
</dbReference>
<comment type="caution">
    <text evidence="2">The sequence shown here is derived from an EMBL/GenBank/DDBJ whole genome shotgun (WGS) entry which is preliminary data.</text>
</comment>
<dbReference type="PANTHER" id="PTHR35391">
    <property type="entry name" value="C2H2-TYPE DOMAIN-CONTAINING PROTEIN-RELATED"/>
    <property type="match status" value="1"/>
</dbReference>
<gene>
    <name evidence="2" type="ORF">B0T17DRAFT_484762</name>
</gene>
<organism evidence="2 3">
    <name type="scientific">Bombardia bombarda</name>
    <dbReference type="NCBI Taxonomy" id="252184"/>
    <lineage>
        <taxon>Eukaryota</taxon>
        <taxon>Fungi</taxon>
        <taxon>Dikarya</taxon>
        <taxon>Ascomycota</taxon>
        <taxon>Pezizomycotina</taxon>
        <taxon>Sordariomycetes</taxon>
        <taxon>Sordariomycetidae</taxon>
        <taxon>Sordariales</taxon>
        <taxon>Lasiosphaeriaceae</taxon>
        <taxon>Bombardia</taxon>
    </lineage>
</organism>
<dbReference type="PANTHER" id="PTHR35391:SF5">
    <property type="entry name" value="DUF6590 DOMAIN-CONTAINING PROTEIN"/>
    <property type="match status" value="1"/>
</dbReference>
<keyword evidence="3" id="KW-1185">Reference proteome</keyword>
<name>A0AA39XM51_9PEZI</name>
<feature type="compositionally biased region" description="Polar residues" evidence="1">
    <location>
        <begin position="259"/>
        <end position="272"/>
    </location>
</feature>